<dbReference type="AlphaFoldDB" id="A0A176VHX3"/>
<proteinExistence type="predicted"/>
<sequence>MEERKGRCLTNHSMGNGKEPCFLSSFGLGQTEPQASSTAVHVAMPSSLMRFETFVVEIDGDKGWGIFGKP</sequence>
<accession>A0A176VHX3</accession>
<dbReference type="Proteomes" id="UP000077202">
    <property type="component" value="Unassembled WGS sequence"/>
</dbReference>
<name>A0A176VHX3_MARPO</name>
<evidence type="ECO:0000313" key="1">
    <source>
        <dbReference type="EMBL" id="OAE20514.1"/>
    </source>
</evidence>
<reference evidence="1" key="1">
    <citation type="submission" date="2016-03" db="EMBL/GenBank/DDBJ databases">
        <title>Mechanisms controlling the formation of the plant cell surface in tip-growing cells are functionally conserved among land plants.</title>
        <authorList>
            <person name="Honkanen S."/>
            <person name="Jones V.A."/>
            <person name="Morieri G."/>
            <person name="Champion C."/>
            <person name="Hetherington A.J."/>
            <person name="Kelly S."/>
            <person name="Saint-Marcoux D."/>
            <person name="Proust H."/>
            <person name="Prescott H."/>
            <person name="Dolan L."/>
        </authorList>
    </citation>
    <scope>NUCLEOTIDE SEQUENCE [LARGE SCALE GENOMIC DNA]</scope>
    <source>
        <tissue evidence="1">Whole gametophyte</tissue>
    </source>
</reference>
<protein>
    <submittedName>
        <fullName evidence="1">Uncharacterized protein</fullName>
    </submittedName>
</protein>
<dbReference type="EMBL" id="LVLJ01003603">
    <property type="protein sequence ID" value="OAE20514.1"/>
    <property type="molecule type" value="Genomic_DNA"/>
</dbReference>
<keyword evidence="2" id="KW-1185">Reference proteome</keyword>
<comment type="caution">
    <text evidence="1">The sequence shown here is derived from an EMBL/GenBank/DDBJ whole genome shotgun (WGS) entry which is preliminary data.</text>
</comment>
<organism evidence="1 2">
    <name type="scientific">Marchantia polymorpha subsp. ruderalis</name>
    <dbReference type="NCBI Taxonomy" id="1480154"/>
    <lineage>
        <taxon>Eukaryota</taxon>
        <taxon>Viridiplantae</taxon>
        <taxon>Streptophyta</taxon>
        <taxon>Embryophyta</taxon>
        <taxon>Marchantiophyta</taxon>
        <taxon>Marchantiopsida</taxon>
        <taxon>Marchantiidae</taxon>
        <taxon>Marchantiales</taxon>
        <taxon>Marchantiaceae</taxon>
        <taxon>Marchantia</taxon>
    </lineage>
</organism>
<evidence type="ECO:0000313" key="2">
    <source>
        <dbReference type="Proteomes" id="UP000077202"/>
    </source>
</evidence>
<gene>
    <name evidence="1" type="ORF">AXG93_948s1210</name>
</gene>